<dbReference type="InterPro" id="IPR036688">
    <property type="entry name" value="MoeA_C_domain_IV_sf"/>
</dbReference>
<dbReference type="Pfam" id="PF03453">
    <property type="entry name" value="MoeA_N"/>
    <property type="match status" value="1"/>
</dbReference>
<dbReference type="InterPro" id="IPR036425">
    <property type="entry name" value="MoaB/Mog-like_dom_sf"/>
</dbReference>
<comment type="function">
    <text evidence="2 11">Catalyzes the insertion of molybdate into adenylated molybdopterin with the concomitant release of AMP.</text>
</comment>
<dbReference type="NCBIfam" id="NF045515">
    <property type="entry name" value="Glp_gephyrin"/>
    <property type="match status" value="1"/>
</dbReference>
<dbReference type="AlphaFoldDB" id="A0A369W7C9"/>
<dbReference type="PANTHER" id="PTHR10192:SF5">
    <property type="entry name" value="GEPHYRIN"/>
    <property type="match status" value="1"/>
</dbReference>
<comment type="cofactor">
    <cofactor evidence="1 11">
        <name>Mg(2+)</name>
        <dbReference type="ChEBI" id="CHEBI:18420"/>
    </cofactor>
</comment>
<dbReference type="Pfam" id="PF00994">
    <property type="entry name" value="MoCF_biosynth"/>
    <property type="match status" value="1"/>
</dbReference>
<keyword evidence="9 11" id="KW-0501">Molybdenum cofactor biosynthesis</keyword>
<dbReference type="SMART" id="SM00852">
    <property type="entry name" value="MoCF_biosynth"/>
    <property type="match status" value="1"/>
</dbReference>
<sequence length="396" mass="41062">MISVDEALERILSAIRPLGSETVALPDSLGRIAAADVRARLFNPAFDVSAMDGYAVRAADVHPGATLQMIGTSQAGARFDGAVGPGQCVRIFTGAPVPPGADAVVMQEETRAEGAAITFEADVLSGRSIRYRGEDFAEGDVLAAAGAAITPNRLALIAAGNVSELAVARRPSIGILATGDELVPLGHPVGPDQIVASNSLGLAAFFAPHAGPITDHGIAPDSREALGAALARALDAEPDILITTGGASVGEHDLVQEMLKAKGVAIDFWRIAMRPGKPLMFGRRGKTLVFGLPGNPVSSLVTARIFVLPAVLALVGARPPAPQYLPLAADLGPNAARRHFLRGRLISDPDLGTAVEPVRQIDSGHLSSVAGADVLIVHKEHSSGLKRGHNIEVQRF</sequence>
<keyword evidence="6 11" id="KW-0808">Transferase</keyword>
<keyword evidence="14" id="KW-1185">Reference proteome</keyword>
<dbReference type="GO" id="GO:0005829">
    <property type="term" value="C:cytosol"/>
    <property type="evidence" value="ECO:0007669"/>
    <property type="project" value="TreeGrafter"/>
</dbReference>
<dbReference type="Gene3D" id="2.170.190.11">
    <property type="entry name" value="Molybdopterin biosynthesis moea protein, domain 3"/>
    <property type="match status" value="1"/>
</dbReference>
<dbReference type="GO" id="GO:0006777">
    <property type="term" value="P:Mo-molybdopterin cofactor biosynthetic process"/>
    <property type="evidence" value="ECO:0007669"/>
    <property type="project" value="UniProtKB-UniRule"/>
</dbReference>
<evidence type="ECO:0000256" key="1">
    <source>
        <dbReference type="ARBA" id="ARBA00001946"/>
    </source>
</evidence>
<dbReference type="EMBL" id="QQNH01000027">
    <property type="protein sequence ID" value="RDE07971.1"/>
    <property type="molecule type" value="Genomic_DNA"/>
</dbReference>
<dbReference type="Gene3D" id="2.40.340.10">
    <property type="entry name" value="MoeA, C-terminal, domain IV"/>
    <property type="match status" value="1"/>
</dbReference>
<dbReference type="InterPro" id="IPR001453">
    <property type="entry name" value="MoaB/Mog_dom"/>
</dbReference>
<dbReference type="InterPro" id="IPR008284">
    <property type="entry name" value="MoCF_biosynth_CS"/>
</dbReference>
<dbReference type="InterPro" id="IPR038987">
    <property type="entry name" value="MoeA-like"/>
</dbReference>
<evidence type="ECO:0000259" key="12">
    <source>
        <dbReference type="SMART" id="SM00852"/>
    </source>
</evidence>
<dbReference type="Gene3D" id="3.40.980.10">
    <property type="entry name" value="MoaB/Mog-like domain"/>
    <property type="match status" value="1"/>
</dbReference>
<keyword evidence="5 11" id="KW-0500">Molybdenum</keyword>
<reference evidence="14" key="1">
    <citation type="submission" date="2018-07" db="EMBL/GenBank/DDBJ databases">
        <authorList>
            <person name="Liu B.-T."/>
            <person name="Du Z."/>
        </authorList>
    </citation>
    <scope>NUCLEOTIDE SEQUENCE [LARGE SCALE GENOMIC DNA]</scope>
    <source>
        <strain evidence="14">XYN52</strain>
    </source>
</reference>
<evidence type="ECO:0000256" key="3">
    <source>
        <dbReference type="ARBA" id="ARBA00005046"/>
    </source>
</evidence>
<comment type="caution">
    <text evidence="13">The sequence shown here is derived from an EMBL/GenBank/DDBJ whole genome shotgun (WGS) entry which is preliminary data.</text>
</comment>
<dbReference type="FunFam" id="3.40.980.10:FF:000004">
    <property type="entry name" value="Molybdopterin molybdenumtransferase"/>
    <property type="match status" value="1"/>
</dbReference>
<evidence type="ECO:0000256" key="9">
    <source>
        <dbReference type="ARBA" id="ARBA00023150"/>
    </source>
</evidence>
<protein>
    <recommendedName>
        <fullName evidence="11">Molybdopterin molybdenumtransferase</fullName>
        <ecNumber evidence="11">2.10.1.1</ecNumber>
    </recommendedName>
</protein>
<comment type="pathway">
    <text evidence="3 11">Cofactor biosynthesis; molybdopterin biosynthesis.</text>
</comment>
<dbReference type="SUPFAM" id="SSF63867">
    <property type="entry name" value="MoeA C-terminal domain-like"/>
    <property type="match status" value="1"/>
</dbReference>
<evidence type="ECO:0000256" key="10">
    <source>
        <dbReference type="ARBA" id="ARBA00047317"/>
    </source>
</evidence>
<evidence type="ECO:0000256" key="8">
    <source>
        <dbReference type="ARBA" id="ARBA00022842"/>
    </source>
</evidence>
<evidence type="ECO:0000313" key="13">
    <source>
        <dbReference type="EMBL" id="RDE07971.1"/>
    </source>
</evidence>
<dbReference type="RefSeq" id="WP_114646812.1">
    <property type="nucleotide sequence ID" value="NZ_QQNH01000027.1"/>
</dbReference>
<dbReference type="PANTHER" id="PTHR10192">
    <property type="entry name" value="MOLYBDOPTERIN BIOSYNTHESIS PROTEIN"/>
    <property type="match status" value="1"/>
</dbReference>
<dbReference type="Pfam" id="PF03454">
    <property type="entry name" value="MoeA_C"/>
    <property type="match status" value="1"/>
</dbReference>
<evidence type="ECO:0000313" key="14">
    <source>
        <dbReference type="Proteomes" id="UP000253759"/>
    </source>
</evidence>
<dbReference type="Gene3D" id="3.90.105.10">
    <property type="entry name" value="Molybdopterin biosynthesis moea protein, domain 2"/>
    <property type="match status" value="1"/>
</dbReference>
<gene>
    <name evidence="13" type="ORF">DVH29_13985</name>
</gene>
<evidence type="ECO:0000256" key="5">
    <source>
        <dbReference type="ARBA" id="ARBA00022505"/>
    </source>
</evidence>
<dbReference type="NCBIfam" id="TIGR00177">
    <property type="entry name" value="molyb_syn"/>
    <property type="match status" value="1"/>
</dbReference>
<proteinExistence type="inferred from homology"/>
<dbReference type="InterPro" id="IPR005110">
    <property type="entry name" value="MoeA_linker/N"/>
</dbReference>
<dbReference type="PROSITE" id="PS01079">
    <property type="entry name" value="MOCF_BIOSYNTHESIS_2"/>
    <property type="match status" value="1"/>
</dbReference>
<dbReference type="EC" id="2.10.1.1" evidence="11"/>
<dbReference type="Proteomes" id="UP000253759">
    <property type="component" value="Unassembled WGS sequence"/>
</dbReference>
<dbReference type="CDD" id="cd00887">
    <property type="entry name" value="MoeA"/>
    <property type="match status" value="1"/>
</dbReference>
<feature type="domain" description="MoaB/Mog" evidence="12">
    <location>
        <begin position="174"/>
        <end position="313"/>
    </location>
</feature>
<dbReference type="InterPro" id="IPR005111">
    <property type="entry name" value="MoeA_C_domain_IV"/>
</dbReference>
<accession>A0A369W7C9</accession>
<comment type="catalytic activity">
    <reaction evidence="10">
        <text>adenylyl-molybdopterin + molybdate = Mo-molybdopterin + AMP + H(+)</text>
        <dbReference type="Rhea" id="RHEA:35047"/>
        <dbReference type="ChEBI" id="CHEBI:15378"/>
        <dbReference type="ChEBI" id="CHEBI:36264"/>
        <dbReference type="ChEBI" id="CHEBI:62727"/>
        <dbReference type="ChEBI" id="CHEBI:71302"/>
        <dbReference type="ChEBI" id="CHEBI:456215"/>
        <dbReference type="EC" id="2.10.1.1"/>
    </reaction>
</comment>
<name>A0A369W7C9_9HYPH</name>
<organism evidence="13 14">
    <name type="scientific">Pelagibacterium lacus</name>
    <dbReference type="NCBI Taxonomy" id="2282655"/>
    <lineage>
        <taxon>Bacteria</taxon>
        <taxon>Pseudomonadati</taxon>
        <taxon>Pseudomonadota</taxon>
        <taxon>Alphaproteobacteria</taxon>
        <taxon>Hyphomicrobiales</taxon>
        <taxon>Devosiaceae</taxon>
        <taxon>Pelagibacterium</taxon>
    </lineage>
</organism>
<comment type="similarity">
    <text evidence="4 11">Belongs to the MoeA family.</text>
</comment>
<evidence type="ECO:0000256" key="4">
    <source>
        <dbReference type="ARBA" id="ARBA00010763"/>
    </source>
</evidence>
<dbReference type="FunFam" id="2.170.190.11:FF:000001">
    <property type="entry name" value="Molybdopterin molybdenumtransferase"/>
    <property type="match status" value="1"/>
</dbReference>
<dbReference type="SUPFAM" id="SSF63882">
    <property type="entry name" value="MoeA N-terminal region -like"/>
    <property type="match status" value="1"/>
</dbReference>
<dbReference type="OrthoDB" id="9804758at2"/>
<evidence type="ECO:0000256" key="6">
    <source>
        <dbReference type="ARBA" id="ARBA00022679"/>
    </source>
</evidence>
<evidence type="ECO:0000256" key="2">
    <source>
        <dbReference type="ARBA" id="ARBA00002901"/>
    </source>
</evidence>
<evidence type="ECO:0000256" key="11">
    <source>
        <dbReference type="RuleBase" id="RU365090"/>
    </source>
</evidence>
<dbReference type="SUPFAM" id="SSF53218">
    <property type="entry name" value="Molybdenum cofactor biosynthesis proteins"/>
    <property type="match status" value="1"/>
</dbReference>
<evidence type="ECO:0000256" key="7">
    <source>
        <dbReference type="ARBA" id="ARBA00022723"/>
    </source>
</evidence>
<dbReference type="UniPathway" id="UPA00344"/>
<dbReference type="InterPro" id="IPR036135">
    <property type="entry name" value="MoeA_linker/N_sf"/>
</dbReference>
<dbReference type="GO" id="GO:0061599">
    <property type="term" value="F:molybdopterin molybdotransferase activity"/>
    <property type="evidence" value="ECO:0007669"/>
    <property type="project" value="UniProtKB-UniRule"/>
</dbReference>
<keyword evidence="8 11" id="KW-0460">Magnesium</keyword>
<dbReference type="GO" id="GO:0046872">
    <property type="term" value="F:metal ion binding"/>
    <property type="evidence" value="ECO:0007669"/>
    <property type="project" value="UniProtKB-UniRule"/>
</dbReference>
<keyword evidence="7 11" id="KW-0479">Metal-binding</keyword>